<keyword evidence="4 8" id="KW-0175">Coiled coil</keyword>
<dbReference type="RefSeq" id="XP_048327016.2">
    <property type="nucleotide sequence ID" value="XM_048471059.2"/>
</dbReference>
<dbReference type="SUPFAM" id="SSF48452">
    <property type="entry name" value="TPR-like"/>
    <property type="match status" value="1"/>
</dbReference>
<dbReference type="InterPro" id="IPR019734">
    <property type="entry name" value="TPR_rpt"/>
</dbReference>
<sequence>MWKNNKENFQSMGFSTPPPPSSKLRSCRSPVRVMSERKRTSPSNNCGVFHIIHKVPAGDSPYVRAKQVQLIEKDPSRAVSLFWSAINAGDRVDSALKDMAVVMKQLNRSDEAIEAIKSFRHLCPYDSQESIDNVLVELYKRAGRIEEEIEMLQSKLKRIDETIAFGGRKIKIARSQGKKVHITIEQEKSRILGNLAWAYLQQNNYRSAEEHYRKALLLEPDPNKQCNLAICLMYMNRLTEAKSLLQAVRASSGNTPMDESYAKSFERAHQMLTELDQQSLQKPIRNYEDSCKETSTSLTFPINRNLKGDNSFINGGQHHVSGITAPRRWENGHGEETLLLAEQQHREYYCANHLENKECGYGHENKNLRCQSSNLRSTSKHSQESMSVCKRKQDYSENSDESSSVFPGVKQNWVDTVGTESSPLYRKTYCSPAPSSRTLESPFTQPRRCSWGFTDGDKRAGTWENGVAGKWNETFSCRQPRRCSWGFTDGDKKAGTWENDVVGNSNENFSYRQPMKTENLLEHAARNSNEAQMSEVALRNLGSSLPAPFSGDRRSRPWGDSAHVKGYAAAQSVSKPIVSWRNSGYLQINGAGASENVLNGTWRMNGTWENSNLKSSASKDSNLSRKLAEERPLLVDNATASVTSTQGEQNWRFDTTVSGSKTSTEGCSGEKSPCETDILDHHDTENSHPNEDSSLCYKKKSWADMVEEEEQLLLSGGAAEYLDGWSSEEEFNDENLNSNIIQGSPRLLTQMKSLSQKLEFFDLKDGYSTPENTISSRKPTVRRSLCFDQNQKPVDNFSSSPLPKKALNFEDSNSLQVNGKGAVSGKNLKKLRRRNRLQVFQDITLHQASP</sequence>
<proteinExistence type="inferred from homology"/>
<name>A0ABM3IEY4_ZIZJJ</name>
<dbReference type="PANTHER" id="PTHR36326:SF4">
    <property type="entry name" value="PROTEIN POLLENLESS 3-LIKE 1"/>
    <property type="match status" value="1"/>
</dbReference>
<comment type="subcellular location">
    <subcellularLocation>
        <location evidence="1">Nucleus</location>
    </subcellularLocation>
</comment>
<dbReference type="GeneID" id="125421690"/>
<evidence type="ECO:0000256" key="5">
    <source>
        <dbReference type="ARBA" id="ARBA00023242"/>
    </source>
</evidence>
<keyword evidence="2" id="KW-0677">Repeat</keyword>
<accession>A0ABM3IEY4</accession>
<gene>
    <name evidence="11" type="primary">LOC125421690</name>
</gene>
<feature type="region of interest" description="Disordered" evidence="9">
    <location>
        <begin position="373"/>
        <end position="404"/>
    </location>
</feature>
<comment type="similarity">
    <text evidence="6">Belongs to the MS5 protein family.</text>
</comment>
<keyword evidence="10" id="KW-1185">Reference proteome</keyword>
<dbReference type="SMART" id="SM00028">
    <property type="entry name" value="TPR"/>
    <property type="match status" value="1"/>
</dbReference>
<dbReference type="PROSITE" id="PS50005">
    <property type="entry name" value="TPR"/>
    <property type="match status" value="1"/>
</dbReference>
<feature type="region of interest" description="Disordered" evidence="9">
    <location>
        <begin position="1"/>
        <end position="26"/>
    </location>
</feature>
<organism evidence="10 11">
    <name type="scientific">Ziziphus jujuba</name>
    <name type="common">Chinese jujube</name>
    <name type="synonym">Ziziphus sativa</name>
    <dbReference type="NCBI Taxonomy" id="326968"/>
    <lineage>
        <taxon>Eukaryota</taxon>
        <taxon>Viridiplantae</taxon>
        <taxon>Streptophyta</taxon>
        <taxon>Embryophyta</taxon>
        <taxon>Tracheophyta</taxon>
        <taxon>Spermatophyta</taxon>
        <taxon>Magnoliopsida</taxon>
        <taxon>eudicotyledons</taxon>
        <taxon>Gunneridae</taxon>
        <taxon>Pentapetalae</taxon>
        <taxon>rosids</taxon>
        <taxon>fabids</taxon>
        <taxon>Rosales</taxon>
        <taxon>Rhamnaceae</taxon>
        <taxon>Paliureae</taxon>
        <taxon>Ziziphus</taxon>
    </lineage>
</organism>
<evidence type="ECO:0000256" key="4">
    <source>
        <dbReference type="ARBA" id="ARBA00023054"/>
    </source>
</evidence>
<evidence type="ECO:0000256" key="3">
    <source>
        <dbReference type="ARBA" id="ARBA00022803"/>
    </source>
</evidence>
<evidence type="ECO:0000256" key="7">
    <source>
        <dbReference type="PROSITE-ProRule" id="PRU00339"/>
    </source>
</evidence>
<reference evidence="11" key="2">
    <citation type="submission" date="2025-08" db="UniProtKB">
        <authorList>
            <consortium name="RefSeq"/>
        </authorList>
    </citation>
    <scope>IDENTIFICATION</scope>
    <source>
        <tissue evidence="11">Seedling</tissue>
    </source>
</reference>
<keyword evidence="3 7" id="KW-0802">TPR repeat</keyword>
<evidence type="ECO:0000313" key="10">
    <source>
        <dbReference type="Proteomes" id="UP001652623"/>
    </source>
</evidence>
<dbReference type="Pfam" id="PF00515">
    <property type="entry name" value="TPR_1"/>
    <property type="match status" value="1"/>
</dbReference>
<evidence type="ECO:0000256" key="8">
    <source>
        <dbReference type="SAM" id="Coils"/>
    </source>
</evidence>
<feature type="coiled-coil region" evidence="8">
    <location>
        <begin position="135"/>
        <end position="162"/>
    </location>
</feature>
<protein>
    <submittedName>
        <fullName evidence="11">Uncharacterized protein LOC125421690</fullName>
    </submittedName>
</protein>
<reference evidence="10" key="1">
    <citation type="submission" date="2025-05" db="UniProtKB">
        <authorList>
            <consortium name="RefSeq"/>
        </authorList>
    </citation>
    <scope>NUCLEOTIDE SEQUENCE [LARGE SCALE GENOMIC DNA]</scope>
</reference>
<keyword evidence="5" id="KW-0539">Nucleus</keyword>
<dbReference type="Gene3D" id="1.25.40.10">
    <property type="entry name" value="Tetratricopeptide repeat domain"/>
    <property type="match status" value="1"/>
</dbReference>
<evidence type="ECO:0000256" key="1">
    <source>
        <dbReference type="ARBA" id="ARBA00004123"/>
    </source>
</evidence>
<dbReference type="PROSITE" id="PS50293">
    <property type="entry name" value="TPR_REGION"/>
    <property type="match status" value="1"/>
</dbReference>
<dbReference type="Proteomes" id="UP001652623">
    <property type="component" value="Chromosome 1"/>
</dbReference>
<dbReference type="PANTHER" id="PTHR36326">
    <property type="entry name" value="PROTEIN POLLENLESS 3-LIKE 2"/>
    <property type="match status" value="1"/>
</dbReference>
<dbReference type="InterPro" id="IPR044961">
    <property type="entry name" value="MS5/SDI1"/>
</dbReference>
<evidence type="ECO:0000313" key="11">
    <source>
        <dbReference type="RefSeq" id="XP_048327016.2"/>
    </source>
</evidence>
<evidence type="ECO:0000256" key="2">
    <source>
        <dbReference type="ARBA" id="ARBA00022737"/>
    </source>
</evidence>
<evidence type="ECO:0000256" key="6">
    <source>
        <dbReference type="ARBA" id="ARBA00025750"/>
    </source>
</evidence>
<dbReference type="InterPro" id="IPR011990">
    <property type="entry name" value="TPR-like_helical_dom_sf"/>
</dbReference>
<feature type="repeat" description="TPR" evidence="7">
    <location>
        <begin position="189"/>
        <end position="222"/>
    </location>
</feature>
<evidence type="ECO:0000256" key="9">
    <source>
        <dbReference type="SAM" id="MobiDB-lite"/>
    </source>
</evidence>